<dbReference type="GeneID" id="113793496"/>
<dbReference type="Proteomes" id="UP000515146">
    <property type="component" value="Unplaced"/>
</dbReference>
<dbReference type="KEGG" id="dpte:113793496"/>
<dbReference type="RefSeq" id="XP_027199344.1">
    <property type="nucleotide sequence ID" value="XM_027343543.1"/>
</dbReference>
<dbReference type="OrthoDB" id="6509232at2759"/>
<feature type="signal peptide" evidence="1">
    <location>
        <begin position="1"/>
        <end position="29"/>
    </location>
</feature>
<protein>
    <submittedName>
        <fullName evidence="3">Uncharacterized protein LOC113793496</fullName>
    </submittedName>
</protein>
<dbReference type="InParanoid" id="A0A6P6Y4K3"/>
<evidence type="ECO:0000313" key="3">
    <source>
        <dbReference type="RefSeq" id="XP_027199344.1"/>
    </source>
</evidence>
<feature type="chain" id="PRO_5027962332" evidence="1">
    <location>
        <begin position="30"/>
        <end position="125"/>
    </location>
</feature>
<organism evidence="2 3">
    <name type="scientific">Dermatophagoides pteronyssinus</name>
    <name type="common">European house dust mite</name>
    <dbReference type="NCBI Taxonomy" id="6956"/>
    <lineage>
        <taxon>Eukaryota</taxon>
        <taxon>Metazoa</taxon>
        <taxon>Ecdysozoa</taxon>
        <taxon>Arthropoda</taxon>
        <taxon>Chelicerata</taxon>
        <taxon>Arachnida</taxon>
        <taxon>Acari</taxon>
        <taxon>Acariformes</taxon>
        <taxon>Sarcoptiformes</taxon>
        <taxon>Astigmata</taxon>
        <taxon>Psoroptidia</taxon>
        <taxon>Analgoidea</taxon>
        <taxon>Pyroglyphidae</taxon>
        <taxon>Dermatophagoidinae</taxon>
        <taxon>Dermatophagoides</taxon>
    </lineage>
</organism>
<dbReference type="AlphaFoldDB" id="A0A6P6Y4K3"/>
<dbReference type="PROSITE" id="PS51257">
    <property type="entry name" value="PROKAR_LIPOPROTEIN"/>
    <property type="match status" value="1"/>
</dbReference>
<keyword evidence="2" id="KW-1185">Reference proteome</keyword>
<evidence type="ECO:0000313" key="2">
    <source>
        <dbReference type="Proteomes" id="UP000515146"/>
    </source>
</evidence>
<sequence>MNHQNKYNFLLITTMVAAVLFMTIGSCQAMPFVTKTDKGVDVDVWPFFRMHLAREPRGLVLDIEVLSGMVKVNYDRKPGEKPNINVSVFGIGGGGGGGSKTTIPIDDIESELGELKAKPKNNKLL</sequence>
<reference evidence="3" key="1">
    <citation type="submission" date="2025-08" db="UniProtKB">
        <authorList>
            <consortium name="RefSeq"/>
        </authorList>
    </citation>
    <scope>IDENTIFICATION</scope>
    <source>
        <strain evidence="3">Airmid</strain>
    </source>
</reference>
<gene>
    <name evidence="3" type="primary">LOC113793496</name>
</gene>
<proteinExistence type="predicted"/>
<keyword evidence="1" id="KW-0732">Signal</keyword>
<evidence type="ECO:0000256" key="1">
    <source>
        <dbReference type="SAM" id="SignalP"/>
    </source>
</evidence>
<accession>A0A6P6Y4K3</accession>
<name>A0A6P6Y4K3_DERPT</name>